<keyword evidence="7 16" id="KW-0378">Hydrolase</keyword>
<feature type="domain" description="Endonuclease/exonuclease/phosphatase" evidence="15">
    <location>
        <begin position="76"/>
        <end position="389"/>
    </location>
</feature>
<dbReference type="PANTHER" id="PTHR16320">
    <property type="entry name" value="SPHINGOMYELINASE FAMILY MEMBER"/>
    <property type="match status" value="1"/>
</dbReference>
<dbReference type="InterPro" id="IPR005135">
    <property type="entry name" value="Endo/exonuclease/phosphatase"/>
</dbReference>
<feature type="transmembrane region" description="Helical" evidence="14">
    <location>
        <begin position="479"/>
        <end position="498"/>
    </location>
</feature>
<evidence type="ECO:0000256" key="5">
    <source>
        <dbReference type="ARBA" id="ARBA00022692"/>
    </source>
</evidence>
<evidence type="ECO:0000256" key="7">
    <source>
        <dbReference type="ARBA" id="ARBA00022801"/>
    </source>
</evidence>
<reference evidence="16 17" key="1">
    <citation type="journal article" date="2024" name="IMA Fungus">
        <title>IMA Genome - F19 : A genome assembly and annotation guide to empower mycologists, including annotated draft genome sequences of Ceratocystis pirilliformis, Diaporthe australafricana, Fusarium ophioides, Paecilomyces lecythidis, and Sporothrix stenoceras.</title>
        <authorList>
            <person name="Aylward J."/>
            <person name="Wilson A.M."/>
            <person name="Visagie C.M."/>
            <person name="Spraker J."/>
            <person name="Barnes I."/>
            <person name="Buitendag C."/>
            <person name="Ceriani C."/>
            <person name="Del Mar Angel L."/>
            <person name="du Plessis D."/>
            <person name="Fuchs T."/>
            <person name="Gasser K."/>
            <person name="Kramer D."/>
            <person name="Li W."/>
            <person name="Munsamy K."/>
            <person name="Piso A."/>
            <person name="Price J.L."/>
            <person name="Sonnekus B."/>
            <person name="Thomas C."/>
            <person name="van der Nest A."/>
            <person name="van Dijk A."/>
            <person name="van Heerden A."/>
            <person name="van Vuuren N."/>
            <person name="Yilmaz N."/>
            <person name="Duong T.A."/>
            <person name="van der Merwe N.A."/>
            <person name="Wingfield M.J."/>
            <person name="Wingfield B.D."/>
        </authorList>
    </citation>
    <scope>NUCLEOTIDE SEQUENCE [LARGE SCALE GENOMIC DNA]</scope>
    <source>
        <strain evidence="16 17">CMW 12675</strain>
    </source>
</reference>
<feature type="region of interest" description="Disordered" evidence="13">
    <location>
        <begin position="1"/>
        <end position="68"/>
    </location>
</feature>
<proteinExistence type="inferred from homology"/>
<evidence type="ECO:0000256" key="1">
    <source>
        <dbReference type="ARBA" id="ARBA00004141"/>
    </source>
</evidence>
<comment type="similarity">
    <text evidence="4">Belongs to the neutral sphingomyelinase family.</text>
</comment>
<evidence type="ECO:0000256" key="2">
    <source>
        <dbReference type="ARBA" id="ARBA00004760"/>
    </source>
</evidence>
<keyword evidence="5 14" id="KW-0812">Transmembrane</keyword>
<dbReference type="InterPro" id="IPR038772">
    <property type="entry name" value="Sph/SMPD2-like"/>
</dbReference>
<dbReference type="InterPro" id="IPR036691">
    <property type="entry name" value="Endo/exonu/phosph_ase_sf"/>
</dbReference>
<evidence type="ECO:0000313" key="16">
    <source>
        <dbReference type="EMBL" id="KAL1893472.1"/>
    </source>
</evidence>
<evidence type="ECO:0000256" key="8">
    <source>
        <dbReference type="ARBA" id="ARBA00022842"/>
    </source>
</evidence>
<evidence type="ECO:0000259" key="15">
    <source>
        <dbReference type="Pfam" id="PF03372"/>
    </source>
</evidence>
<dbReference type="Gene3D" id="3.60.10.10">
    <property type="entry name" value="Endonuclease/exonuclease/phosphatase"/>
    <property type="match status" value="1"/>
</dbReference>
<evidence type="ECO:0000256" key="3">
    <source>
        <dbReference type="ARBA" id="ARBA00004991"/>
    </source>
</evidence>
<keyword evidence="17" id="KW-1185">Reference proteome</keyword>
<keyword evidence="9" id="KW-0746">Sphingolipid metabolism</keyword>
<evidence type="ECO:0000256" key="6">
    <source>
        <dbReference type="ARBA" id="ARBA00022723"/>
    </source>
</evidence>
<protein>
    <submittedName>
        <fullName evidence="16">Phospholipase C type enzyme</fullName>
        <ecNumber evidence="16">3.1.4.12</ecNumber>
    </submittedName>
</protein>
<feature type="compositionally biased region" description="Low complexity" evidence="13">
    <location>
        <begin position="9"/>
        <end position="28"/>
    </location>
</feature>
<evidence type="ECO:0000256" key="4">
    <source>
        <dbReference type="ARBA" id="ARBA00006335"/>
    </source>
</evidence>
<evidence type="ECO:0000256" key="9">
    <source>
        <dbReference type="ARBA" id="ARBA00022919"/>
    </source>
</evidence>
<dbReference type="Proteomes" id="UP001583280">
    <property type="component" value="Unassembled WGS sequence"/>
</dbReference>
<dbReference type="EC" id="3.1.4.12" evidence="16"/>
<feature type="compositionally biased region" description="Low complexity" evidence="13">
    <location>
        <begin position="45"/>
        <end position="63"/>
    </location>
</feature>
<evidence type="ECO:0000256" key="11">
    <source>
        <dbReference type="ARBA" id="ARBA00023098"/>
    </source>
</evidence>
<keyword evidence="6" id="KW-0479">Metal-binding</keyword>
<dbReference type="PANTHER" id="PTHR16320:SF24">
    <property type="entry name" value="PHOSPHODIESTERASE, PUTATIVE-RELATED"/>
    <property type="match status" value="1"/>
</dbReference>
<comment type="pathway">
    <text evidence="2">Lipid metabolism; sphingolipid metabolism.</text>
</comment>
<accession>A0ABR3YZW2</accession>
<evidence type="ECO:0000256" key="10">
    <source>
        <dbReference type="ARBA" id="ARBA00022989"/>
    </source>
</evidence>
<evidence type="ECO:0000256" key="13">
    <source>
        <dbReference type="SAM" id="MobiDB-lite"/>
    </source>
</evidence>
<organism evidence="16 17">
    <name type="scientific">Ceratocystis pirilliformis</name>
    <dbReference type="NCBI Taxonomy" id="259994"/>
    <lineage>
        <taxon>Eukaryota</taxon>
        <taxon>Fungi</taxon>
        <taxon>Dikarya</taxon>
        <taxon>Ascomycota</taxon>
        <taxon>Pezizomycotina</taxon>
        <taxon>Sordariomycetes</taxon>
        <taxon>Hypocreomycetidae</taxon>
        <taxon>Microascales</taxon>
        <taxon>Ceratocystidaceae</taxon>
        <taxon>Ceratocystis</taxon>
    </lineage>
</organism>
<keyword evidence="10 14" id="KW-1133">Transmembrane helix</keyword>
<keyword evidence="12 14" id="KW-0472">Membrane</keyword>
<gene>
    <name evidence="16" type="primary">ISC1</name>
    <name evidence="16" type="ORF">Cpir12675_004080</name>
</gene>
<dbReference type="Pfam" id="PF03372">
    <property type="entry name" value="Exo_endo_phos"/>
    <property type="match status" value="1"/>
</dbReference>
<evidence type="ECO:0000256" key="12">
    <source>
        <dbReference type="ARBA" id="ARBA00023136"/>
    </source>
</evidence>
<dbReference type="SUPFAM" id="SSF56219">
    <property type="entry name" value="DNase I-like"/>
    <property type="match status" value="1"/>
</dbReference>
<sequence length="574" mass="63474">MLRNRHQKSQSSSSPFPSLTSSSTLTPTNPAPHLSSTSSLDQPFTAPSTADTVTVTTTTPGGSAEMASTPREINLLTLNCWGLKALSKLRNERLATIGRRLAASSPSPDIVCLQECWCQDDYEAIRRETRFVLPYGKFYFSGSFGGGLAILSRWPIEESSMRVYPLNGRPTAFWRGDWYVGKGIAWAMIRYGPSRRDVVEVFNTHTHAPYESGPKDSYICHRLSQSWEISKLLRAACDRGHLVLAMGDFNMIPLSFPHRLITANAPVRDIWRVLHPDSAIGPYDNPSERARQRPLPTAHFNVSENGVTSDSAYNSWRWAPAQQKQLFKGTKVEIAPETKDRRGKRLDYIFASTGLTPDSPPGTAGWVVKDSRVGMIEPHETIGCSLSDHFSVEATLALHTPSTDISPVNKPVADLADQPSSSTSAEAVDPLIRFFDNQLHGSAVPDAETSLLTGGTYDDILDLTRVYVRRQEDQRYWQAFIFYISLIIFVGCLIGVWWSPYPWVSFLLLFFSSLFLVFGVISGLVCLLFGGAEKRALMEFEWEIMNAKAGGDISLHAGGGMGAALSPADQEKIV</sequence>
<keyword evidence="11" id="KW-0443">Lipid metabolism</keyword>
<comment type="caution">
    <text evidence="16">The sequence shown here is derived from an EMBL/GenBank/DDBJ whole genome shotgun (WGS) entry which is preliminary data.</text>
</comment>
<name>A0ABR3YZW2_9PEZI</name>
<dbReference type="EMBL" id="JAWDJO010000108">
    <property type="protein sequence ID" value="KAL1893472.1"/>
    <property type="molecule type" value="Genomic_DNA"/>
</dbReference>
<comment type="subcellular location">
    <subcellularLocation>
        <location evidence="1">Membrane</location>
        <topology evidence="1">Multi-pass membrane protein</topology>
    </subcellularLocation>
</comment>
<feature type="transmembrane region" description="Helical" evidence="14">
    <location>
        <begin position="504"/>
        <end position="529"/>
    </location>
</feature>
<keyword evidence="8" id="KW-0460">Magnesium</keyword>
<evidence type="ECO:0000256" key="14">
    <source>
        <dbReference type="SAM" id="Phobius"/>
    </source>
</evidence>
<dbReference type="GO" id="GO:0004767">
    <property type="term" value="F:sphingomyelin phosphodiesterase activity"/>
    <property type="evidence" value="ECO:0007669"/>
    <property type="project" value="UniProtKB-EC"/>
</dbReference>
<evidence type="ECO:0000313" key="17">
    <source>
        <dbReference type="Proteomes" id="UP001583280"/>
    </source>
</evidence>
<comment type="pathway">
    <text evidence="3">Sphingolipid metabolism.</text>
</comment>